<keyword evidence="4" id="KW-0234">DNA repair</keyword>
<dbReference type="Proteomes" id="UP000789706">
    <property type="component" value="Unassembled WGS sequence"/>
</dbReference>
<dbReference type="AlphaFoldDB" id="A0A9N8VA89"/>
<keyword evidence="2" id="KW-0227">DNA damage</keyword>
<dbReference type="GO" id="GO:0000724">
    <property type="term" value="P:double-strand break repair via homologous recombination"/>
    <property type="evidence" value="ECO:0007669"/>
    <property type="project" value="TreeGrafter"/>
</dbReference>
<dbReference type="Pfam" id="PF04098">
    <property type="entry name" value="Rad52_Rad22"/>
    <property type="match status" value="1"/>
</dbReference>
<evidence type="ECO:0000256" key="5">
    <source>
        <dbReference type="SAM" id="MobiDB-lite"/>
    </source>
</evidence>
<evidence type="ECO:0000256" key="1">
    <source>
        <dbReference type="ARBA" id="ARBA00006638"/>
    </source>
</evidence>
<comment type="caution">
    <text evidence="6">The sequence shown here is derived from an EMBL/GenBank/DDBJ whole genome shotgun (WGS) entry which is preliminary data.</text>
</comment>
<dbReference type="GO" id="GO:0005634">
    <property type="term" value="C:nucleus"/>
    <property type="evidence" value="ECO:0007669"/>
    <property type="project" value="TreeGrafter"/>
</dbReference>
<keyword evidence="3" id="KW-0233">DNA recombination</keyword>
<dbReference type="SUPFAM" id="SSF54768">
    <property type="entry name" value="dsRNA-binding domain-like"/>
    <property type="match status" value="1"/>
</dbReference>
<dbReference type="OrthoDB" id="206565at2759"/>
<dbReference type="GO" id="GO:0045002">
    <property type="term" value="P:double-strand break repair via single-strand annealing"/>
    <property type="evidence" value="ECO:0007669"/>
    <property type="project" value="TreeGrafter"/>
</dbReference>
<evidence type="ECO:0000313" key="7">
    <source>
        <dbReference type="Proteomes" id="UP000789706"/>
    </source>
</evidence>
<dbReference type="InterPro" id="IPR007232">
    <property type="entry name" value="Rad52_Rad59_Rad22"/>
</dbReference>
<evidence type="ECO:0000313" key="6">
    <source>
        <dbReference type="EMBL" id="CAG8444007.1"/>
    </source>
</evidence>
<protein>
    <submittedName>
        <fullName evidence="6">8638_t:CDS:1</fullName>
    </submittedName>
</protein>
<gene>
    <name evidence="6" type="ORF">DEBURN_LOCUS1660</name>
</gene>
<accession>A0A9N8VA89</accession>
<dbReference type="GO" id="GO:0006312">
    <property type="term" value="P:mitotic recombination"/>
    <property type="evidence" value="ECO:0007669"/>
    <property type="project" value="TreeGrafter"/>
</dbReference>
<evidence type="ECO:0000256" key="3">
    <source>
        <dbReference type="ARBA" id="ARBA00023172"/>
    </source>
</evidence>
<comment type="similarity">
    <text evidence="1">Belongs to the RAD52 family.</text>
</comment>
<organism evidence="6 7">
    <name type="scientific">Diversispora eburnea</name>
    <dbReference type="NCBI Taxonomy" id="1213867"/>
    <lineage>
        <taxon>Eukaryota</taxon>
        <taxon>Fungi</taxon>
        <taxon>Fungi incertae sedis</taxon>
        <taxon>Mucoromycota</taxon>
        <taxon>Glomeromycotina</taxon>
        <taxon>Glomeromycetes</taxon>
        <taxon>Diversisporales</taxon>
        <taxon>Diversisporaceae</taxon>
        <taxon>Diversispora</taxon>
    </lineage>
</organism>
<keyword evidence="7" id="KW-1185">Reference proteome</keyword>
<dbReference type="Gene3D" id="3.30.390.80">
    <property type="entry name" value="DNA repair protein Rad52/59/22"/>
    <property type="match status" value="1"/>
</dbReference>
<feature type="compositionally biased region" description="Low complexity" evidence="5">
    <location>
        <begin position="1"/>
        <end position="19"/>
    </location>
</feature>
<sequence length="146" mass="16156">MTFNGGNQQNRSNNNNNQFSHKKEKVIPATLKKQVDCEAGNYSVGVSATCKVILKDGTFHMDIGYGSADKMKNKSMALEKAKKEAVADALKRTLRKFGNFLGNCLYDREYSKQIRKVKVSPHISVNVSIHVTGIESVIKRNSSSSS</sequence>
<reference evidence="6" key="1">
    <citation type="submission" date="2021-06" db="EMBL/GenBank/DDBJ databases">
        <authorList>
            <person name="Kallberg Y."/>
            <person name="Tangrot J."/>
            <person name="Rosling A."/>
        </authorList>
    </citation>
    <scope>NUCLEOTIDE SEQUENCE</scope>
    <source>
        <strain evidence="6">AZ414A</strain>
    </source>
</reference>
<dbReference type="PANTHER" id="PTHR12132:SF1">
    <property type="entry name" value="DNA REPAIR PROTEIN RAD52 HOMOLOG"/>
    <property type="match status" value="1"/>
</dbReference>
<dbReference type="InterPro" id="IPR042525">
    <property type="entry name" value="Rad52_Rad59_Rad22_sf"/>
</dbReference>
<evidence type="ECO:0000256" key="2">
    <source>
        <dbReference type="ARBA" id="ARBA00022763"/>
    </source>
</evidence>
<evidence type="ECO:0000256" key="4">
    <source>
        <dbReference type="ARBA" id="ARBA00023204"/>
    </source>
</evidence>
<dbReference type="EMBL" id="CAJVPK010000078">
    <property type="protein sequence ID" value="CAG8444007.1"/>
    <property type="molecule type" value="Genomic_DNA"/>
</dbReference>
<proteinExistence type="inferred from homology"/>
<name>A0A9N8VA89_9GLOM</name>
<dbReference type="PANTHER" id="PTHR12132">
    <property type="entry name" value="DNA REPAIR AND RECOMBINATION PROTEIN RAD52, RAD59"/>
    <property type="match status" value="1"/>
</dbReference>
<feature type="region of interest" description="Disordered" evidence="5">
    <location>
        <begin position="1"/>
        <end position="23"/>
    </location>
</feature>
<dbReference type="InterPro" id="IPR041247">
    <property type="entry name" value="Rad52_fam"/>
</dbReference>